<dbReference type="SUPFAM" id="SSF55874">
    <property type="entry name" value="ATPase domain of HSP90 chaperone/DNA topoisomerase II/histidine kinase"/>
    <property type="match status" value="1"/>
</dbReference>
<dbReference type="AlphaFoldDB" id="B4SGN9"/>
<dbReference type="STRING" id="324925.Ppha_1177"/>
<evidence type="ECO:0000256" key="1">
    <source>
        <dbReference type="ARBA" id="ARBA00000085"/>
    </source>
</evidence>
<keyword evidence="3" id="KW-0597">Phosphoprotein</keyword>
<dbReference type="Gene3D" id="1.10.287.130">
    <property type="match status" value="1"/>
</dbReference>
<dbReference type="SMART" id="SM00065">
    <property type="entry name" value="GAF"/>
    <property type="match status" value="1"/>
</dbReference>
<reference evidence="5 6" key="1">
    <citation type="submission" date="2008-06" db="EMBL/GenBank/DDBJ databases">
        <title>Complete sequence of Pelodictyon phaeoclathratiforme BU-1.</title>
        <authorList>
            <consortium name="US DOE Joint Genome Institute"/>
            <person name="Lucas S."/>
            <person name="Copeland A."/>
            <person name="Lapidus A."/>
            <person name="Glavina del Rio T."/>
            <person name="Dalin E."/>
            <person name="Tice H."/>
            <person name="Bruce D."/>
            <person name="Goodwin L."/>
            <person name="Pitluck S."/>
            <person name="Schmutz J."/>
            <person name="Larimer F."/>
            <person name="Land M."/>
            <person name="Hauser L."/>
            <person name="Kyrpides N."/>
            <person name="Mikhailova N."/>
            <person name="Liu Z."/>
            <person name="Li T."/>
            <person name="Zhao F."/>
            <person name="Overmann J."/>
            <person name="Bryant D.A."/>
            <person name="Richardson P."/>
        </authorList>
    </citation>
    <scope>NUCLEOTIDE SEQUENCE [LARGE SCALE GENOMIC DNA]</scope>
    <source>
        <strain evidence="6">DSM 5477 / BU-1</strain>
    </source>
</reference>
<dbReference type="EMBL" id="CP001110">
    <property type="protein sequence ID" value="ACF43452.1"/>
    <property type="molecule type" value="Genomic_DNA"/>
</dbReference>
<dbReference type="eggNOG" id="COG4191">
    <property type="taxonomic scope" value="Bacteria"/>
</dbReference>
<dbReference type="Pfam" id="PF02518">
    <property type="entry name" value="HATPase_c"/>
    <property type="match status" value="1"/>
</dbReference>
<keyword evidence="5" id="KW-0808">Transferase</keyword>
<dbReference type="InterPro" id="IPR003661">
    <property type="entry name" value="HisK_dim/P_dom"/>
</dbReference>
<dbReference type="InterPro" id="IPR036097">
    <property type="entry name" value="HisK_dim/P_sf"/>
</dbReference>
<evidence type="ECO:0000259" key="4">
    <source>
        <dbReference type="PROSITE" id="PS50109"/>
    </source>
</evidence>
<dbReference type="CDD" id="cd00082">
    <property type="entry name" value="HisKA"/>
    <property type="match status" value="1"/>
</dbReference>
<name>B4SGN9_PELPB</name>
<dbReference type="Proteomes" id="UP000002724">
    <property type="component" value="Chromosome"/>
</dbReference>
<comment type="catalytic activity">
    <reaction evidence="1">
        <text>ATP + protein L-histidine = ADP + protein N-phospho-L-histidine.</text>
        <dbReference type="EC" id="2.7.13.3"/>
    </reaction>
</comment>
<dbReference type="OrthoDB" id="9796457at2"/>
<accession>B4SGN9</accession>
<dbReference type="HOGENOM" id="CLU_402171_0_0_10"/>
<dbReference type="PANTHER" id="PTHR43065:SF50">
    <property type="entry name" value="HISTIDINE KINASE"/>
    <property type="match status" value="1"/>
</dbReference>
<dbReference type="PANTHER" id="PTHR43065">
    <property type="entry name" value="SENSOR HISTIDINE KINASE"/>
    <property type="match status" value="1"/>
</dbReference>
<dbReference type="SUPFAM" id="SSF55781">
    <property type="entry name" value="GAF domain-like"/>
    <property type="match status" value="1"/>
</dbReference>
<dbReference type="InterPro" id="IPR004358">
    <property type="entry name" value="Sig_transdc_His_kin-like_C"/>
</dbReference>
<keyword evidence="6" id="KW-1185">Reference proteome</keyword>
<dbReference type="GO" id="GO:0000155">
    <property type="term" value="F:phosphorelay sensor kinase activity"/>
    <property type="evidence" value="ECO:0007669"/>
    <property type="project" value="InterPro"/>
</dbReference>
<dbReference type="Gene3D" id="3.30.450.20">
    <property type="entry name" value="PAS domain"/>
    <property type="match status" value="1"/>
</dbReference>
<evidence type="ECO:0000256" key="3">
    <source>
        <dbReference type="ARBA" id="ARBA00022553"/>
    </source>
</evidence>
<keyword evidence="5" id="KW-0418">Kinase</keyword>
<dbReference type="InterPro" id="IPR005467">
    <property type="entry name" value="His_kinase_dom"/>
</dbReference>
<protein>
    <recommendedName>
        <fullName evidence="2">histidine kinase</fullName>
        <ecNumber evidence="2">2.7.13.3</ecNumber>
    </recommendedName>
</protein>
<dbReference type="Gene3D" id="3.30.565.10">
    <property type="entry name" value="Histidine kinase-like ATPase, C-terminal domain"/>
    <property type="match status" value="1"/>
</dbReference>
<dbReference type="InterPro" id="IPR036890">
    <property type="entry name" value="HATPase_C_sf"/>
</dbReference>
<dbReference type="RefSeq" id="WP_012507944.1">
    <property type="nucleotide sequence ID" value="NC_011060.1"/>
</dbReference>
<dbReference type="SMART" id="SM00387">
    <property type="entry name" value="HATPase_c"/>
    <property type="match status" value="1"/>
</dbReference>
<proteinExistence type="predicted"/>
<dbReference type="PRINTS" id="PR00344">
    <property type="entry name" value="BCTRLSENSOR"/>
</dbReference>
<dbReference type="Gene3D" id="3.30.450.40">
    <property type="match status" value="1"/>
</dbReference>
<evidence type="ECO:0000313" key="6">
    <source>
        <dbReference type="Proteomes" id="UP000002724"/>
    </source>
</evidence>
<dbReference type="KEGG" id="pph:Ppha_1177"/>
<dbReference type="InterPro" id="IPR003594">
    <property type="entry name" value="HATPase_dom"/>
</dbReference>
<feature type="domain" description="Histidine kinase" evidence="4">
    <location>
        <begin position="357"/>
        <end position="611"/>
    </location>
</feature>
<evidence type="ECO:0000313" key="5">
    <source>
        <dbReference type="EMBL" id="ACF43452.1"/>
    </source>
</evidence>
<sequence>MKNKKIVSDEFPATEKCQQARKKSLDAIIQKKQKAALPLHDNTVLDYKTSHRNLIDYMRNGYVYGKVIYEKRAAIDFIHQEVNTGYETITGLKNVIGKKISEIFPDINKTQSKFLEKHFRVAETGIPDRFEIYIEHLKKWFDVSVYCPQKGYFVSMFDEVTERKYYEFLLTFRLRILQMAECSSVEQLLQTTLDEAEQITQSRIGFAFFVAKDQMSLSLQSVSTNTEKVICPGKEKRKHIPLDKSGIWADAIREQRAVMNNYEPAIKHYMGMAKECETELIRELVVPVIRNDRIVATMGVGNKPEPYDGNDVRWVTILANLTWDIVAKKIAEEEREKLQQQLQQSQKMEMVGQLAAGMAHEINNPLNFIAINFANIREITSDLRIILTEYKIVTQKFEDGTLSPLDVQKLRKRESELNVEMLIDDIPEIIVESQRGFERITAVINSMRNLSHRYAIDKKIPFDINQGIIDTLTIARHEYSSCADIKTTLGELPLIACNPEQINQVFLNLIINSVHAIQSQKRHANGTITIQTWFDSSNVYCSIADDGPGIPEAIQKDIFNPFFTTKNSRNGTGLGLSISWDIIVVTHKGTLAFTTPAEGGTIFTLSLPRTNDD</sequence>
<dbReference type="EC" id="2.7.13.3" evidence="2"/>
<organism evidence="5 6">
    <name type="scientific">Pelodictyon phaeoclathratiforme (strain DSM 5477 / BU-1)</name>
    <dbReference type="NCBI Taxonomy" id="324925"/>
    <lineage>
        <taxon>Bacteria</taxon>
        <taxon>Pseudomonadati</taxon>
        <taxon>Chlorobiota</taxon>
        <taxon>Chlorobiia</taxon>
        <taxon>Chlorobiales</taxon>
        <taxon>Chlorobiaceae</taxon>
        <taxon>Chlorobium/Pelodictyon group</taxon>
        <taxon>Pelodictyon</taxon>
    </lineage>
</organism>
<dbReference type="Pfam" id="PF13185">
    <property type="entry name" value="GAF_2"/>
    <property type="match status" value="1"/>
</dbReference>
<dbReference type="InterPro" id="IPR029016">
    <property type="entry name" value="GAF-like_dom_sf"/>
</dbReference>
<dbReference type="SUPFAM" id="SSF47384">
    <property type="entry name" value="Homodimeric domain of signal transducing histidine kinase"/>
    <property type="match status" value="1"/>
</dbReference>
<gene>
    <name evidence="5" type="ordered locus">Ppha_1177</name>
</gene>
<dbReference type="PROSITE" id="PS50109">
    <property type="entry name" value="HIS_KIN"/>
    <property type="match status" value="1"/>
</dbReference>
<dbReference type="InterPro" id="IPR003018">
    <property type="entry name" value="GAF"/>
</dbReference>
<evidence type="ECO:0000256" key="2">
    <source>
        <dbReference type="ARBA" id="ARBA00012438"/>
    </source>
</evidence>